<feature type="compositionally biased region" description="Polar residues" evidence="1">
    <location>
        <begin position="135"/>
        <end position="149"/>
    </location>
</feature>
<accession>A0AAV4HZM9</accession>
<evidence type="ECO:0000256" key="1">
    <source>
        <dbReference type="SAM" id="MobiDB-lite"/>
    </source>
</evidence>
<keyword evidence="3" id="KW-1185">Reference proteome</keyword>
<sequence>MRCNHFLRRYTTSEDGTSGNEHVHFRNYRKPVLIVQQWIPLCYGGGGEGGNEGEDEKEVHGITVSPQSSATNAPAAAQSSTIESHLLNHMQGVAGAYHKFKHCLSWVPILQVGGLGGVSVNCFPKEIATCHGRETNPQPRGQESDALTT</sequence>
<gene>
    <name evidence="2" type="ORF">ElyMa_004601000</name>
</gene>
<comment type="caution">
    <text evidence="2">The sequence shown here is derived from an EMBL/GenBank/DDBJ whole genome shotgun (WGS) entry which is preliminary data.</text>
</comment>
<protein>
    <submittedName>
        <fullName evidence="2">Uncharacterized protein</fullName>
    </submittedName>
</protein>
<feature type="region of interest" description="Disordered" evidence="1">
    <location>
        <begin position="47"/>
        <end position="77"/>
    </location>
</feature>
<feature type="compositionally biased region" description="Polar residues" evidence="1">
    <location>
        <begin position="64"/>
        <end position="77"/>
    </location>
</feature>
<evidence type="ECO:0000313" key="3">
    <source>
        <dbReference type="Proteomes" id="UP000762676"/>
    </source>
</evidence>
<name>A0AAV4HZM9_9GAST</name>
<proteinExistence type="predicted"/>
<evidence type="ECO:0000313" key="2">
    <source>
        <dbReference type="EMBL" id="GFS02187.1"/>
    </source>
</evidence>
<dbReference type="EMBL" id="BMAT01009228">
    <property type="protein sequence ID" value="GFS02187.1"/>
    <property type="molecule type" value="Genomic_DNA"/>
</dbReference>
<organism evidence="2 3">
    <name type="scientific">Elysia marginata</name>
    <dbReference type="NCBI Taxonomy" id="1093978"/>
    <lineage>
        <taxon>Eukaryota</taxon>
        <taxon>Metazoa</taxon>
        <taxon>Spiralia</taxon>
        <taxon>Lophotrochozoa</taxon>
        <taxon>Mollusca</taxon>
        <taxon>Gastropoda</taxon>
        <taxon>Heterobranchia</taxon>
        <taxon>Euthyneura</taxon>
        <taxon>Panpulmonata</taxon>
        <taxon>Sacoglossa</taxon>
        <taxon>Placobranchoidea</taxon>
        <taxon>Plakobranchidae</taxon>
        <taxon>Elysia</taxon>
    </lineage>
</organism>
<dbReference type="AlphaFoldDB" id="A0AAV4HZM9"/>
<dbReference type="Proteomes" id="UP000762676">
    <property type="component" value="Unassembled WGS sequence"/>
</dbReference>
<feature type="region of interest" description="Disordered" evidence="1">
    <location>
        <begin position="130"/>
        <end position="149"/>
    </location>
</feature>
<reference evidence="2 3" key="1">
    <citation type="journal article" date="2021" name="Elife">
        <title>Chloroplast acquisition without the gene transfer in kleptoplastic sea slugs, Plakobranchus ocellatus.</title>
        <authorList>
            <person name="Maeda T."/>
            <person name="Takahashi S."/>
            <person name="Yoshida T."/>
            <person name="Shimamura S."/>
            <person name="Takaki Y."/>
            <person name="Nagai Y."/>
            <person name="Toyoda A."/>
            <person name="Suzuki Y."/>
            <person name="Arimoto A."/>
            <person name="Ishii H."/>
            <person name="Satoh N."/>
            <person name="Nishiyama T."/>
            <person name="Hasebe M."/>
            <person name="Maruyama T."/>
            <person name="Minagawa J."/>
            <person name="Obokata J."/>
            <person name="Shigenobu S."/>
        </authorList>
    </citation>
    <scope>NUCLEOTIDE SEQUENCE [LARGE SCALE GENOMIC DNA]</scope>
</reference>